<organism evidence="2 3">
    <name type="scientific">Parasedimentitalea marina</name>
    <dbReference type="NCBI Taxonomy" id="2483033"/>
    <lineage>
        <taxon>Bacteria</taxon>
        <taxon>Pseudomonadati</taxon>
        <taxon>Pseudomonadota</taxon>
        <taxon>Alphaproteobacteria</taxon>
        <taxon>Rhodobacterales</taxon>
        <taxon>Paracoccaceae</taxon>
        <taxon>Parasedimentitalea</taxon>
    </lineage>
</organism>
<dbReference type="EMBL" id="CP033219">
    <property type="protein sequence ID" value="AZV79897.1"/>
    <property type="molecule type" value="Genomic_DNA"/>
</dbReference>
<protein>
    <recommendedName>
        <fullName evidence="4">SbsA Ig-like domain-containing protein</fullName>
    </recommendedName>
</protein>
<feature type="signal peptide" evidence="1">
    <location>
        <begin position="1"/>
        <end position="25"/>
    </location>
</feature>
<gene>
    <name evidence="2" type="ORF">EBB79_19765</name>
</gene>
<dbReference type="KEGG" id="sedi:EBB79_19765"/>
<dbReference type="RefSeq" id="WP_127750485.1">
    <property type="nucleotide sequence ID" value="NZ_CP033219.1"/>
</dbReference>
<evidence type="ECO:0000313" key="2">
    <source>
        <dbReference type="EMBL" id="AZV79897.1"/>
    </source>
</evidence>
<keyword evidence="3" id="KW-1185">Reference proteome</keyword>
<reference evidence="2 3" key="1">
    <citation type="submission" date="2018-10" db="EMBL/GenBank/DDBJ databases">
        <title>Parasedimentitalea marina sp. nov., a psychrophilic bacterium isolated from deep seawater of the New Britain Trench.</title>
        <authorList>
            <person name="Cao J."/>
        </authorList>
    </citation>
    <scope>NUCLEOTIDE SEQUENCE [LARGE SCALE GENOMIC DNA]</scope>
    <source>
        <strain evidence="2 3">W43</strain>
    </source>
</reference>
<dbReference type="OrthoDB" id="246488at2"/>
<evidence type="ECO:0008006" key="4">
    <source>
        <dbReference type="Google" id="ProtNLM"/>
    </source>
</evidence>
<name>A0A3T0N7C3_9RHOB</name>
<keyword evidence="1" id="KW-0732">Signal</keyword>
<feature type="chain" id="PRO_5019443614" description="SbsA Ig-like domain-containing protein" evidence="1">
    <location>
        <begin position="26"/>
        <end position="267"/>
    </location>
</feature>
<dbReference type="Proteomes" id="UP000283063">
    <property type="component" value="Chromosome"/>
</dbReference>
<accession>A0A3T0N7C3</accession>
<proteinExistence type="predicted"/>
<sequence>MNFLVGLARQAIFAVLLLVPAQSHAEAGLHLLNYAPASPTVPDNILRIYLSFSRPMARGQVRDAIRLVHSIQGEVENPFLNLGVELWDADQRRLTLLFDPGRIKQGVGPNIQAGAALVAGQNYQLIVDGGMKSAAGVALGETRVISYQVVAAERRAISPGDWRLEAPMHDSREMLKLTFDRLIDTAVSRRLIHIVGSDGNTIPGHIKSDGRSWTFQPFGSWGAGLYRVIISPALEDISGNTIRAPFDANSGTIGSQTSPMELTFLTR</sequence>
<evidence type="ECO:0000256" key="1">
    <source>
        <dbReference type="SAM" id="SignalP"/>
    </source>
</evidence>
<evidence type="ECO:0000313" key="3">
    <source>
        <dbReference type="Proteomes" id="UP000283063"/>
    </source>
</evidence>
<dbReference type="AlphaFoldDB" id="A0A3T0N7C3"/>